<dbReference type="InterPro" id="IPR010412">
    <property type="entry name" value="DUF1007"/>
</dbReference>
<gene>
    <name evidence="2" type="ORF">SAMN05421853_11390</name>
</gene>
<reference evidence="3" key="1">
    <citation type="submission" date="2016-10" db="EMBL/GenBank/DDBJ databases">
        <authorList>
            <person name="Varghese N."/>
            <person name="Submissions S."/>
        </authorList>
    </citation>
    <scope>NUCLEOTIDE SEQUENCE [LARGE SCALE GENOMIC DNA]</scope>
    <source>
        <strain evidence="3">JCM 10271</strain>
    </source>
</reference>
<dbReference type="EMBL" id="FOXV01000013">
    <property type="protein sequence ID" value="SFQ62033.1"/>
    <property type="molecule type" value="Genomic_DNA"/>
</dbReference>
<evidence type="ECO:0000313" key="2">
    <source>
        <dbReference type="EMBL" id="SFQ62033.1"/>
    </source>
</evidence>
<dbReference type="AlphaFoldDB" id="A0A1I6A097"/>
<name>A0A1I6A097_9RHOB</name>
<accession>A0A1I6A097</accession>
<evidence type="ECO:0000313" key="3">
    <source>
        <dbReference type="Proteomes" id="UP000243106"/>
    </source>
</evidence>
<feature type="signal peptide" evidence="1">
    <location>
        <begin position="1"/>
        <end position="21"/>
    </location>
</feature>
<keyword evidence="1" id="KW-0732">Signal</keyword>
<protein>
    <submittedName>
        <fullName evidence="2">ABC-type uncharacterized transport system, substrate-binding protein</fullName>
    </submittedName>
</protein>
<sequence>MPRVATALALCLSAAATAVSAHPHIFIDTTFDLRFDEEGQLVAVEVEWSYDAFYSMLTVEEAGLDADGDGVPEQERLDAFAGTDVDWAGGFPGDFDLQLGGTPLALETAEAHEASYQDGSLVTRHVRPLEEPVLPGGEAIIARAYDPTYFVAYDVPTTPEATGPVSCTVERTEADTEAAQDKYGELLAEIDETEDPFETVDLPDIGILFADTFVFSCAQTG</sequence>
<organism evidence="2 3">
    <name type="scientific">Roseivivax halotolerans</name>
    <dbReference type="NCBI Taxonomy" id="93684"/>
    <lineage>
        <taxon>Bacteria</taxon>
        <taxon>Pseudomonadati</taxon>
        <taxon>Pseudomonadota</taxon>
        <taxon>Alphaproteobacteria</taxon>
        <taxon>Rhodobacterales</taxon>
        <taxon>Roseobacteraceae</taxon>
        <taxon>Roseivivax</taxon>
    </lineage>
</organism>
<evidence type="ECO:0000256" key="1">
    <source>
        <dbReference type="SAM" id="SignalP"/>
    </source>
</evidence>
<feature type="chain" id="PRO_5017295222" evidence="1">
    <location>
        <begin position="22"/>
        <end position="221"/>
    </location>
</feature>
<dbReference type="Proteomes" id="UP000243106">
    <property type="component" value="Unassembled WGS sequence"/>
</dbReference>
<dbReference type="RefSeq" id="WP_093014565.1">
    <property type="nucleotide sequence ID" value="NZ_FOXV01000013.1"/>
</dbReference>
<dbReference type="Pfam" id="PF06226">
    <property type="entry name" value="DUF1007"/>
    <property type="match status" value="1"/>
</dbReference>
<proteinExistence type="predicted"/>
<dbReference type="STRING" id="93684.SAMN05421853_11390"/>
<keyword evidence="3" id="KW-1185">Reference proteome</keyword>